<proteinExistence type="predicted"/>
<dbReference type="Pfam" id="PF01610">
    <property type="entry name" value="DDE_Tnp_ISL3"/>
    <property type="match status" value="1"/>
</dbReference>
<evidence type="ECO:0000259" key="2">
    <source>
        <dbReference type="Pfam" id="PF13542"/>
    </source>
</evidence>
<evidence type="ECO:0000313" key="5">
    <source>
        <dbReference type="Proteomes" id="UP000319908"/>
    </source>
</evidence>
<name>A0A5C6BDG1_9BACT</name>
<sequence>MSTSLLYHSFGIRGYRQTRIEPTGGVIRFHVQPSEKAICCPSCDSRNVIRRGLGQREFRASPIGLERTVVVASLPRVQCHDCGAVRQIQIDFADARRSYTKGWGKYALQLTRSMTIKDVADLLGVTWDVIKEIKKTDLQRRFANPSLKDVRRIAIDEICIGKGHRYVTLVMDLDSGAIIFVGEGKSAGSLVPFWKRLGRWRHRIEAVAMDMSSAYILAVRGKPLHSVTVVAGMRPSRRRELCSRRMASVRDR</sequence>
<dbReference type="Pfam" id="PF13542">
    <property type="entry name" value="HTH_Tnp_ISL3"/>
    <property type="match status" value="1"/>
</dbReference>
<dbReference type="Proteomes" id="UP000319908">
    <property type="component" value="Unassembled WGS sequence"/>
</dbReference>
<organism evidence="4 5">
    <name type="scientific">Allorhodopirellula heiligendammensis</name>
    <dbReference type="NCBI Taxonomy" id="2714739"/>
    <lineage>
        <taxon>Bacteria</taxon>
        <taxon>Pseudomonadati</taxon>
        <taxon>Planctomycetota</taxon>
        <taxon>Planctomycetia</taxon>
        <taxon>Pirellulales</taxon>
        <taxon>Pirellulaceae</taxon>
        <taxon>Allorhodopirellula</taxon>
    </lineage>
</organism>
<feature type="domain" description="Transposase IS204/IS1001/IS1096/IS1165 helix-turn-helix" evidence="2">
    <location>
        <begin position="89"/>
        <end position="133"/>
    </location>
</feature>
<dbReference type="RefSeq" id="WP_302120484.1">
    <property type="nucleotide sequence ID" value="NZ_SJPU01000004.1"/>
</dbReference>
<evidence type="ECO:0000259" key="3">
    <source>
        <dbReference type="Pfam" id="PF14690"/>
    </source>
</evidence>
<keyword evidence="5" id="KW-1185">Reference proteome</keyword>
<dbReference type="Pfam" id="PF14690">
    <property type="entry name" value="Zn_ribbon_ISL3"/>
    <property type="match status" value="1"/>
</dbReference>
<dbReference type="PANTHER" id="PTHR33498">
    <property type="entry name" value="TRANSPOSASE FOR INSERTION SEQUENCE ELEMENT IS1557"/>
    <property type="match status" value="1"/>
</dbReference>
<dbReference type="InterPro" id="IPR002560">
    <property type="entry name" value="Transposase_DDE"/>
</dbReference>
<reference evidence="4 5" key="1">
    <citation type="journal article" date="2020" name="Antonie Van Leeuwenhoek">
        <title>Rhodopirellula heiligendammensis sp. nov., Rhodopirellula pilleata sp. nov., and Rhodopirellula solitaria sp. nov. isolated from natural or artificial marine surfaces in Northern Germany and California, USA, and emended description of the genus Rhodopirellula.</title>
        <authorList>
            <person name="Kallscheuer N."/>
            <person name="Wiegand S."/>
            <person name="Jogler M."/>
            <person name="Boedeker C."/>
            <person name="Peeters S.H."/>
            <person name="Rast P."/>
            <person name="Heuer A."/>
            <person name="Jetten M.S.M."/>
            <person name="Rohde M."/>
            <person name="Jogler C."/>
        </authorList>
    </citation>
    <scope>NUCLEOTIDE SEQUENCE [LARGE SCALE GENOMIC DNA]</scope>
    <source>
        <strain evidence="4 5">Poly21</strain>
    </source>
</reference>
<feature type="domain" description="Transposase IS204/IS1001/IS1096/IS1165 DDE" evidence="1">
    <location>
        <begin position="153"/>
        <end position="220"/>
    </location>
</feature>
<feature type="domain" description="Transposase IS204/IS1001/IS1096/IS1165 zinc-finger" evidence="3">
    <location>
        <begin position="37"/>
        <end position="82"/>
    </location>
</feature>
<dbReference type="AlphaFoldDB" id="A0A5C6BDG1"/>
<evidence type="ECO:0000313" key="4">
    <source>
        <dbReference type="EMBL" id="TWU10255.1"/>
    </source>
</evidence>
<dbReference type="InterPro" id="IPR029261">
    <property type="entry name" value="Transposase_Znf"/>
</dbReference>
<dbReference type="InterPro" id="IPR032877">
    <property type="entry name" value="Transposase_HTH"/>
</dbReference>
<comment type="caution">
    <text evidence="4">The sequence shown here is derived from an EMBL/GenBank/DDBJ whole genome shotgun (WGS) entry which is preliminary data.</text>
</comment>
<accession>A0A5C6BDG1</accession>
<dbReference type="InterPro" id="IPR047951">
    <property type="entry name" value="Transpos_ISL3"/>
</dbReference>
<protein>
    <submittedName>
        <fullName evidence="4">Transposase</fullName>
    </submittedName>
</protein>
<dbReference type="PANTHER" id="PTHR33498:SF1">
    <property type="entry name" value="TRANSPOSASE FOR INSERTION SEQUENCE ELEMENT IS1557"/>
    <property type="match status" value="1"/>
</dbReference>
<gene>
    <name evidence="4" type="ORF">Poly21_52260</name>
</gene>
<evidence type="ECO:0000259" key="1">
    <source>
        <dbReference type="Pfam" id="PF01610"/>
    </source>
</evidence>
<dbReference type="EMBL" id="SJPU01000004">
    <property type="protein sequence ID" value="TWU10255.1"/>
    <property type="molecule type" value="Genomic_DNA"/>
</dbReference>